<feature type="chain" id="PRO_5002257620" evidence="2">
    <location>
        <begin position="17"/>
        <end position="78"/>
    </location>
</feature>
<dbReference type="Proteomes" id="UP000053617">
    <property type="component" value="Unassembled WGS sequence"/>
</dbReference>
<dbReference type="EMBL" id="KN847482">
    <property type="protein sequence ID" value="KIX00997.1"/>
    <property type="molecule type" value="Genomic_DNA"/>
</dbReference>
<evidence type="ECO:0000313" key="4">
    <source>
        <dbReference type="Proteomes" id="UP000053617"/>
    </source>
</evidence>
<keyword evidence="2" id="KW-0732">Signal</keyword>
<dbReference type="GeneID" id="25298134"/>
<gene>
    <name evidence="3" type="ORF">Z518_10063</name>
</gene>
<evidence type="ECO:0000256" key="1">
    <source>
        <dbReference type="SAM" id="MobiDB-lite"/>
    </source>
</evidence>
<dbReference type="HOGENOM" id="CLU_177147_0_0_1"/>
<protein>
    <submittedName>
        <fullName evidence="3">Uncharacterized protein</fullName>
    </submittedName>
</protein>
<accession>A0A0D2FG96</accession>
<dbReference type="RefSeq" id="XP_013268133.1">
    <property type="nucleotide sequence ID" value="XM_013412679.1"/>
</dbReference>
<proteinExistence type="predicted"/>
<keyword evidence="4" id="KW-1185">Reference proteome</keyword>
<feature type="signal peptide" evidence="2">
    <location>
        <begin position="1"/>
        <end position="16"/>
    </location>
</feature>
<dbReference type="AlphaFoldDB" id="A0A0D2FG96"/>
<dbReference type="OrthoDB" id="4148081at2759"/>
<dbReference type="VEuPathDB" id="FungiDB:Z518_10063"/>
<reference evidence="3 4" key="1">
    <citation type="submission" date="2015-01" db="EMBL/GenBank/DDBJ databases">
        <title>The Genome Sequence of Rhinocladiella mackenzie CBS 650.93.</title>
        <authorList>
            <consortium name="The Broad Institute Genomics Platform"/>
            <person name="Cuomo C."/>
            <person name="de Hoog S."/>
            <person name="Gorbushina A."/>
            <person name="Stielow B."/>
            <person name="Teixiera M."/>
            <person name="Abouelleil A."/>
            <person name="Chapman S.B."/>
            <person name="Priest M."/>
            <person name="Young S.K."/>
            <person name="Wortman J."/>
            <person name="Nusbaum C."/>
            <person name="Birren B."/>
        </authorList>
    </citation>
    <scope>NUCLEOTIDE SEQUENCE [LARGE SCALE GENOMIC DNA]</scope>
    <source>
        <strain evidence="3 4">CBS 650.93</strain>
    </source>
</reference>
<evidence type="ECO:0000256" key="2">
    <source>
        <dbReference type="SAM" id="SignalP"/>
    </source>
</evidence>
<feature type="region of interest" description="Disordered" evidence="1">
    <location>
        <begin position="52"/>
        <end position="78"/>
    </location>
</feature>
<name>A0A0D2FG96_9EURO</name>
<evidence type="ECO:0000313" key="3">
    <source>
        <dbReference type="EMBL" id="KIX00997.1"/>
    </source>
</evidence>
<organism evidence="3 4">
    <name type="scientific">Rhinocladiella mackenziei CBS 650.93</name>
    <dbReference type="NCBI Taxonomy" id="1442369"/>
    <lineage>
        <taxon>Eukaryota</taxon>
        <taxon>Fungi</taxon>
        <taxon>Dikarya</taxon>
        <taxon>Ascomycota</taxon>
        <taxon>Pezizomycotina</taxon>
        <taxon>Eurotiomycetes</taxon>
        <taxon>Chaetothyriomycetidae</taxon>
        <taxon>Chaetothyriales</taxon>
        <taxon>Herpotrichiellaceae</taxon>
        <taxon>Rhinocladiella</taxon>
    </lineage>
</organism>
<sequence>MARIAAFFAYLHTLLIQVPQHGYHNISRVIQPQIRSISEGFIASSSRVANKDMELQPIKPKSSTASVKQESRRAPLQA</sequence>
<feature type="compositionally biased region" description="Basic and acidic residues" evidence="1">
    <location>
        <begin position="69"/>
        <end position="78"/>
    </location>
</feature>